<proteinExistence type="predicted"/>
<evidence type="ECO:0000313" key="2">
    <source>
        <dbReference type="Proteomes" id="UP001499878"/>
    </source>
</evidence>
<organism evidence="1 2">
    <name type="scientific">Streptomyces thinghirensis</name>
    <dbReference type="NCBI Taxonomy" id="551547"/>
    <lineage>
        <taxon>Bacteria</taxon>
        <taxon>Bacillati</taxon>
        <taxon>Actinomycetota</taxon>
        <taxon>Actinomycetes</taxon>
        <taxon>Kitasatosporales</taxon>
        <taxon>Streptomycetaceae</taxon>
        <taxon>Streptomyces</taxon>
    </lineage>
</organism>
<sequence length="84" mass="9801">MTVDDATVHRPRRYFCDPVPRQRPERSTVTHVVRLITETVSLPQLLLWPEALRANSRLDRTPPLGPAWFLPLYPCLPRRPVHQP</sequence>
<dbReference type="Proteomes" id="UP001499878">
    <property type="component" value="Unassembled WGS sequence"/>
</dbReference>
<comment type="caution">
    <text evidence="1">The sequence shown here is derived from an EMBL/GenBank/DDBJ whole genome shotgun (WGS) entry which is preliminary data.</text>
</comment>
<reference evidence="2" key="1">
    <citation type="journal article" date="2019" name="Int. J. Syst. Evol. Microbiol.">
        <title>The Global Catalogue of Microorganisms (GCM) 10K type strain sequencing project: providing services to taxonomists for standard genome sequencing and annotation.</title>
        <authorList>
            <consortium name="The Broad Institute Genomics Platform"/>
            <consortium name="The Broad Institute Genome Sequencing Center for Infectious Disease"/>
            <person name="Wu L."/>
            <person name="Ma J."/>
        </authorList>
    </citation>
    <scope>NUCLEOTIDE SEQUENCE [LARGE SCALE GENOMIC DNA]</scope>
    <source>
        <strain evidence="2">JCM 18306</strain>
    </source>
</reference>
<keyword evidence="2" id="KW-1185">Reference proteome</keyword>
<protein>
    <submittedName>
        <fullName evidence="1">Uncharacterized protein</fullName>
    </submittedName>
</protein>
<name>A0ABP9SZF5_9ACTN</name>
<evidence type="ECO:0000313" key="1">
    <source>
        <dbReference type="EMBL" id="GAA5207324.1"/>
    </source>
</evidence>
<gene>
    <name evidence="1" type="ORF">GCM10023323_22370</name>
</gene>
<dbReference type="EMBL" id="BAABJR010000005">
    <property type="protein sequence ID" value="GAA5207324.1"/>
    <property type="molecule type" value="Genomic_DNA"/>
</dbReference>
<accession>A0ABP9SZF5</accession>